<dbReference type="SUPFAM" id="SSF109604">
    <property type="entry name" value="HD-domain/PDEase-like"/>
    <property type="match status" value="1"/>
</dbReference>
<evidence type="ECO:0000313" key="3">
    <source>
        <dbReference type="EMBL" id="MEK8029123.1"/>
    </source>
</evidence>
<comment type="caution">
    <text evidence="3">The sequence shown here is derived from an EMBL/GenBank/DDBJ whole genome shotgun (WGS) entry which is preliminary data.</text>
</comment>
<dbReference type="RefSeq" id="WP_341376908.1">
    <property type="nucleotide sequence ID" value="NZ_JBBUTF010000041.1"/>
</dbReference>
<proteinExistence type="predicted"/>
<dbReference type="PANTHER" id="PTHR33525">
    <property type="match status" value="1"/>
</dbReference>
<dbReference type="Gene3D" id="1.10.3210.10">
    <property type="entry name" value="Hypothetical protein af1432"/>
    <property type="match status" value="1"/>
</dbReference>
<dbReference type="Proteomes" id="UP001368500">
    <property type="component" value="Unassembled WGS sequence"/>
</dbReference>
<organism evidence="3 4">
    <name type="scientific">Pseudaquabacterium rugosum</name>
    <dbReference type="NCBI Taxonomy" id="2984194"/>
    <lineage>
        <taxon>Bacteria</taxon>
        <taxon>Pseudomonadati</taxon>
        <taxon>Pseudomonadota</taxon>
        <taxon>Betaproteobacteria</taxon>
        <taxon>Burkholderiales</taxon>
        <taxon>Sphaerotilaceae</taxon>
        <taxon>Pseudaquabacterium</taxon>
    </lineage>
</organism>
<feature type="domain" description="HDOD" evidence="2">
    <location>
        <begin position="252"/>
        <end position="449"/>
    </location>
</feature>
<sequence>MWSLLRSLLARLTRRDAPPPALALAPGAAARPARPAAAERARIDARAAPPGLGARRPLVHVSGRLAGFEFQAAGLLPCRLPDGQVDPVTAARTGNLLGAMRLTLKQGLQPLAELPAGWLAWHLDKGTLAAGMHLVLGADPDWTQRAGLTDLVGRLRAVGVLVGWRPARPGDPAVPAGTPDFALLPDPPARLASADAWRTAMREVLADWPGVGFVLLDLPDVDLLEELLVPPVLMSGCVPTPGSGQNSRVQALPPQARLLMRLINRLVRDDDPGLIVADIKSDAALGLRLLAWINSAGMSHDGQPVASIEQAVALLGRSQIYRWASQALVRLSPPRPAGLALQATALARARLLELLGAREGQGDPGGLYLLGLASMLPLLLQCSLDEALGQLALPEAAVQALREREGPWLRHLALMHALERHDLLAAESLAQTWGGLDTVLAMADDAWRMAGAEGSPVQPSPAPPPHEIGQPA</sequence>
<dbReference type="PROSITE" id="PS51833">
    <property type="entry name" value="HDOD"/>
    <property type="match status" value="1"/>
</dbReference>
<dbReference type="InterPro" id="IPR013976">
    <property type="entry name" value="HDOD"/>
</dbReference>
<accession>A0ABU9BGP8</accession>
<dbReference type="PANTHER" id="PTHR33525:SF4">
    <property type="entry name" value="CYCLIC DI-GMP PHOSPHODIESTERASE CDGJ"/>
    <property type="match status" value="1"/>
</dbReference>
<keyword evidence="4" id="KW-1185">Reference proteome</keyword>
<name>A0ABU9BGP8_9BURK</name>
<evidence type="ECO:0000259" key="2">
    <source>
        <dbReference type="PROSITE" id="PS51833"/>
    </source>
</evidence>
<dbReference type="EMBL" id="JBBUTF010000041">
    <property type="protein sequence ID" value="MEK8029123.1"/>
    <property type="molecule type" value="Genomic_DNA"/>
</dbReference>
<evidence type="ECO:0000256" key="1">
    <source>
        <dbReference type="SAM" id="MobiDB-lite"/>
    </source>
</evidence>
<reference evidence="3 4" key="1">
    <citation type="submission" date="2024-04" db="EMBL/GenBank/DDBJ databases">
        <title>Novel species of the genus Ideonella isolated from streams.</title>
        <authorList>
            <person name="Lu H."/>
        </authorList>
    </citation>
    <scope>NUCLEOTIDE SEQUENCE [LARGE SCALE GENOMIC DNA]</scope>
    <source>
        <strain evidence="3 4">BYS139W</strain>
    </source>
</reference>
<protein>
    <submittedName>
        <fullName evidence="3">HDOD domain-containing protein</fullName>
    </submittedName>
</protein>
<feature type="region of interest" description="Disordered" evidence="1">
    <location>
        <begin position="451"/>
        <end position="472"/>
    </location>
</feature>
<evidence type="ECO:0000313" key="4">
    <source>
        <dbReference type="Proteomes" id="UP001368500"/>
    </source>
</evidence>
<dbReference type="Pfam" id="PF08668">
    <property type="entry name" value="HDOD"/>
    <property type="match status" value="1"/>
</dbReference>
<dbReference type="InterPro" id="IPR052340">
    <property type="entry name" value="RNase_Y/CdgJ"/>
</dbReference>
<gene>
    <name evidence="3" type="ORF">AACH11_24465</name>
</gene>